<organism evidence="1 2">
    <name type="scientific">Funneliformis caledonium</name>
    <dbReference type="NCBI Taxonomy" id="1117310"/>
    <lineage>
        <taxon>Eukaryota</taxon>
        <taxon>Fungi</taxon>
        <taxon>Fungi incertae sedis</taxon>
        <taxon>Mucoromycota</taxon>
        <taxon>Glomeromycotina</taxon>
        <taxon>Glomeromycetes</taxon>
        <taxon>Glomerales</taxon>
        <taxon>Glomeraceae</taxon>
        <taxon>Funneliformis</taxon>
    </lineage>
</organism>
<dbReference type="Proteomes" id="UP000789570">
    <property type="component" value="Unassembled WGS sequence"/>
</dbReference>
<sequence>SSSTIDLKCFTQKLVAKFRAIIVPVVGLKNNKKRNASDSVYV</sequence>
<dbReference type="EMBL" id="CAJVPQ010001171">
    <property type="protein sequence ID" value="CAG8536358.1"/>
    <property type="molecule type" value="Genomic_DNA"/>
</dbReference>
<dbReference type="AlphaFoldDB" id="A0A9N9FIR7"/>
<evidence type="ECO:0000313" key="1">
    <source>
        <dbReference type="EMBL" id="CAG8536358.1"/>
    </source>
</evidence>
<gene>
    <name evidence="1" type="ORF">FCALED_LOCUS5424</name>
</gene>
<protein>
    <submittedName>
        <fullName evidence="1">10532_t:CDS:1</fullName>
    </submittedName>
</protein>
<evidence type="ECO:0000313" key="2">
    <source>
        <dbReference type="Proteomes" id="UP000789570"/>
    </source>
</evidence>
<comment type="caution">
    <text evidence="1">The sequence shown here is derived from an EMBL/GenBank/DDBJ whole genome shotgun (WGS) entry which is preliminary data.</text>
</comment>
<feature type="non-terminal residue" evidence="1">
    <location>
        <position position="42"/>
    </location>
</feature>
<keyword evidence="2" id="KW-1185">Reference proteome</keyword>
<accession>A0A9N9FIR7</accession>
<name>A0A9N9FIR7_9GLOM</name>
<proteinExistence type="predicted"/>
<reference evidence="1" key="1">
    <citation type="submission" date="2021-06" db="EMBL/GenBank/DDBJ databases">
        <authorList>
            <person name="Kallberg Y."/>
            <person name="Tangrot J."/>
            <person name="Rosling A."/>
        </authorList>
    </citation>
    <scope>NUCLEOTIDE SEQUENCE</scope>
    <source>
        <strain evidence="1">UK204</strain>
    </source>
</reference>